<gene>
    <name evidence="3" type="ORF">FHW18_003919</name>
</gene>
<dbReference type="EC" id="3.5.1.110" evidence="3"/>
<dbReference type="InterPro" id="IPR036380">
    <property type="entry name" value="Isochorismatase-like_sf"/>
</dbReference>
<dbReference type="Proteomes" id="UP000542125">
    <property type="component" value="Unassembled WGS sequence"/>
</dbReference>
<keyword evidence="1 3" id="KW-0378">Hydrolase</keyword>
<evidence type="ECO:0000256" key="1">
    <source>
        <dbReference type="ARBA" id="ARBA00022801"/>
    </source>
</evidence>
<organism evidence="3 4">
    <name type="scientific">Pigmentiphaga litoralis</name>
    <dbReference type="NCBI Taxonomy" id="516702"/>
    <lineage>
        <taxon>Bacteria</taxon>
        <taxon>Pseudomonadati</taxon>
        <taxon>Pseudomonadota</taxon>
        <taxon>Betaproteobacteria</taxon>
        <taxon>Burkholderiales</taxon>
        <taxon>Alcaligenaceae</taxon>
        <taxon>Pigmentiphaga</taxon>
    </lineage>
</organism>
<protein>
    <submittedName>
        <fullName evidence="3">Ureidoacrylate peracid hydrolase</fullName>
        <ecNumber evidence="3">3.5.1.110</ecNumber>
    </submittedName>
</protein>
<dbReference type="RefSeq" id="WP_179588317.1">
    <property type="nucleotide sequence ID" value="NZ_JACBYR010000001.1"/>
</dbReference>
<dbReference type="PANTHER" id="PTHR43540:SF6">
    <property type="entry name" value="ISOCHORISMATASE-LIKE DOMAIN-CONTAINING PROTEIN"/>
    <property type="match status" value="1"/>
</dbReference>
<dbReference type="CDD" id="cd00431">
    <property type="entry name" value="cysteine_hydrolases"/>
    <property type="match status" value="1"/>
</dbReference>
<evidence type="ECO:0000313" key="3">
    <source>
        <dbReference type="EMBL" id="NYE84648.1"/>
    </source>
</evidence>
<evidence type="ECO:0000313" key="4">
    <source>
        <dbReference type="Proteomes" id="UP000542125"/>
    </source>
</evidence>
<keyword evidence="4" id="KW-1185">Reference proteome</keyword>
<accession>A0A7Y9IX74</accession>
<dbReference type="GO" id="GO:0016787">
    <property type="term" value="F:hydrolase activity"/>
    <property type="evidence" value="ECO:0007669"/>
    <property type="project" value="UniProtKB-KW"/>
</dbReference>
<dbReference type="InterPro" id="IPR000868">
    <property type="entry name" value="Isochorismatase-like_dom"/>
</dbReference>
<evidence type="ECO:0000259" key="2">
    <source>
        <dbReference type="Pfam" id="PF00857"/>
    </source>
</evidence>
<dbReference type="Pfam" id="PF00857">
    <property type="entry name" value="Isochorismatase"/>
    <property type="match status" value="1"/>
</dbReference>
<sequence>MPQESSTSLSLLDRLAPCRSALVVIDMQNDFCAPGGYVDAVMGKDVSAAAALLPVLNSLIAHARGAGVPVVWVRADYGHGAIPSSMLAKQLRAGIHTECCAAGTWGADWFGVAPLPTEPVVTKHTYSGFHDTDLDAVLRGKQIETLVFAGVQTQICVESTVRDGHSRGYDCIVPADAVASHTPMLHDATLMNVRFLFGDVSDSATILAAWTPSASTATTAFA</sequence>
<dbReference type="AlphaFoldDB" id="A0A7Y9IX74"/>
<proteinExistence type="predicted"/>
<name>A0A7Y9IX74_9BURK</name>
<dbReference type="PANTHER" id="PTHR43540">
    <property type="entry name" value="PEROXYUREIDOACRYLATE/UREIDOACRYLATE AMIDOHYDROLASE-RELATED"/>
    <property type="match status" value="1"/>
</dbReference>
<dbReference type="SUPFAM" id="SSF52499">
    <property type="entry name" value="Isochorismatase-like hydrolases"/>
    <property type="match status" value="1"/>
</dbReference>
<dbReference type="EMBL" id="JACBYR010000001">
    <property type="protein sequence ID" value="NYE84648.1"/>
    <property type="molecule type" value="Genomic_DNA"/>
</dbReference>
<comment type="caution">
    <text evidence="3">The sequence shown here is derived from an EMBL/GenBank/DDBJ whole genome shotgun (WGS) entry which is preliminary data.</text>
</comment>
<reference evidence="3 4" key="1">
    <citation type="submission" date="2020-07" db="EMBL/GenBank/DDBJ databases">
        <title>Genomic Encyclopedia of Type Strains, Phase IV (KMG-V): Genome sequencing to study the core and pangenomes of soil and plant-associated prokaryotes.</title>
        <authorList>
            <person name="Whitman W."/>
        </authorList>
    </citation>
    <scope>NUCLEOTIDE SEQUENCE [LARGE SCALE GENOMIC DNA]</scope>
    <source>
        <strain evidence="3 4">SAS40</strain>
    </source>
</reference>
<dbReference type="InterPro" id="IPR050272">
    <property type="entry name" value="Isochorismatase-like_hydrls"/>
</dbReference>
<feature type="domain" description="Isochorismatase-like" evidence="2">
    <location>
        <begin position="20"/>
        <end position="204"/>
    </location>
</feature>
<dbReference type="Gene3D" id="3.40.50.850">
    <property type="entry name" value="Isochorismatase-like"/>
    <property type="match status" value="1"/>
</dbReference>